<dbReference type="InterPro" id="IPR050275">
    <property type="entry name" value="PGM_Phosphatase"/>
</dbReference>
<accession>A0A7S3ZVB5</accession>
<reference evidence="1" key="1">
    <citation type="submission" date="2021-01" db="EMBL/GenBank/DDBJ databases">
        <authorList>
            <person name="Corre E."/>
            <person name="Pelletier E."/>
            <person name="Niang G."/>
            <person name="Scheremetjew M."/>
            <person name="Finn R."/>
            <person name="Kale V."/>
            <person name="Holt S."/>
            <person name="Cochrane G."/>
            <person name="Meng A."/>
            <person name="Brown T."/>
            <person name="Cohen L."/>
        </authorList>
    </citation>
    <scope>NUCLEOTIDE SEQUENCE</scope>
    <source>
        <strain evidence="1">CCMP1756</strain>
    </source>
</reference>
<keyword evidence="3" id="KW-1185">Reference proteome</keyword>
<dbReference type="GO" id="GO:0005737">
    <property type="term" value="C:cytoplasm"/>
    <property type="evidence" value="ECO:0007669"/>
    <property type="project" value="TreeGrafter"/>
</dbReference>
<dbReference type="InterPro" id="IPR029033">
    <property type="entry name" value="His_PPase_superfam"/>
</dbReference>
<dbReference type="EMBL" id="HBIW01012346">
    <property type="protein sequence ID" value="CAE0695162.1"/>
    <property type="molecule type" value="Transcribed_RNA"/>
</dbReference>
<dbReference type="Proteomes" id="UP000789595">
    <property type="component" value="Unassembled WGS sequence"/>
</dbReference>
<feature type="non-terminal residue" evidence="1">
    <location>
        <position position="232"/>
    </location>
</feature>
<dbReference type="SUPFAM" id="SSF53254">
    <property type="entry name" value="Phosphoglycerate mutase-like"/>
    <property type="match status" value="1"/>
</dbReference>
<dbReference type="Pfam" id="PF00300">
    <property type="entry name" value="His_Phos_1"/>
    <property type="match status" value="1"/>
</dbReference>
<proteinExistence type="predicted"/>
<evidence type="ECO:0008006" key="4">
    <source>
        <dbReference type="Google" id="ProtNLM"/>
    </source>
</evidence>
<dbReference type="GO" id="GO:0016791">
    <property type="term" value="F:phosphatase activity"/>
    <property type="evidence" value="ECO:0007669"/>
    <property type="project" value="TreeGrafter"/>
</dbReference>
<name>A0A7S3ZVB5_9STRA</name>
<reference evidence="2" key="2">
    <citation type="submission" date="2021-11" db="EMBL/GenBank/DDBJ databases">
        <authorList>
            <consortium name="Genoscope - CEA"/>
            <person name="William W."/>
        </authorList>
    </citation>
    <scope>NUCLEOTIDE SEQUENCE</scope>
</reference>
<organism evidence="1">
    <name type="scientific">Pelagomonas calceolata</name>
    <dbReference type="NCBI Taxonomy" id="35677"/>
    <lineage>
        <taxon>Eukaryota</taxon>
        <taxon>Sar</taxon>
        <taxon>Stramenopiles</taxon>
        <taxon>Ochrophyta</taxon>
        <taxon>Pelagophyceae</taxon>
        <taxon>Pelagomonadales</taxon>
        <taxon>Pelagomonadaceae</taxon>
        <taxon>Pelagomonas</taxon>
    </lineage>
</organism>
<gene>
    <name evidence="1" type="ORF">PCAL00307_LOCUS10598</name>
    <name evidence="2" type="ORF">PECAL_4P03640</name>
</gene>
<dbReference type="Gene3D" id="3.40.50.1240">
    <property type="entry name" value="Phosphoglycerate mutase-like"/>
    <property type="match status" value="1"/>
</dbReference>
<dbReference type="CDD" id="cd07067">
    <property type="entry name" value="HP_PGM_like"/>
    <property type="match status" value="1"/>
</dbReference>
<evidence type="ECO:0000313" key="3">
    <source>
        <dbReference type="Proteomes" id="UP000789595"/>
    </source>
</evidence>
<evidence type="ECO:0000313" key="1">
    <source>
        <dbReference type="EMBL" id="CAE0695162.1"/>
    </source>
</evidence>
<sequence length="232" mass="25625">MAATLKNAAPPVAATRTQTISFVRHGQAQHNVRAEAKRDAGCPFDEFIDQMRKDDAFDADLTDVGREQARNARAPDVQLVVASPLSRAVETASLMYPGREIVCIEELREWCGQLVNSKRRTASQLKERFPFVDVSQLPENDERWDAEVLEEEASVARRGVAALQWLVKRPEDTIAVVCHGGLLAVTFDPDDHGGHSCVEAPNPCTKRFSNCEVRTVKITTHDGGARFSVSRG</sequence>
<dbReference type="AlphaFoldDB" id="A0A7S3ZVB5"/>
<dbReference type="PANTHER" id="PTHR48100:SF1">
    <property type="entry name" value="HISTIDINE PHOSPHATASE FAMILY PROTEIN-RELATED"/>
    <property type="match status" value="1"/>
</dbReference>
<dbReference type="PANTHER" id="PTHR48100">
    <property type="entry name" value="BROAD-SPECIFICITY PHOSPHATASE YOR283W-RELATED"/>
    <property type="match status" value="1"/>
</dbReference>
<dbReference type="SMART" id="SM00855">
    <property type="entry name" value="PGAM"/>
    <property type="match status" value="1"/>
</dbReference>
<protein>
    <recommendedName>
        <fullName evidence="4">Phosphoglycerate mutase-like protein</fullName>
    </recommendedName>
</protein>
<dbReference type="OrthoDB" id="496981at2759"/>
<dbReference type="InterPro" id="IPR013078">
    <property type="entry name" value="His_Pase_superF_clade-1"/>
</dbReference>
<dbReference type="EMBL" id="CAKKNE010000004">
    <property type="protein sequence ID" value="CAH0373184.1"/>
    <property type="molecule type" value="Genomic_DNA"/>
</dbReference>
<evidence type="ECO:0000313" key="2">
    <source>
        <dbReference type="EMBL" id="CAH0373184.1"/>
    </source>
</evidence>